<dbReference type="Gene3D" id="1.20.1270.180">
    <property type="match status" value="1"/>
</dbReference>
<feature type="domain" description="Lysozyme inhibitor LprI-like N-terminal" evidence="2">
    <location>
        <begin position="52"/>
        <end position="160"/>
    </location>
</feature>
<protein>
    <recommendedName>
        <fullName evidence="2">Lysozyme inhibitor LprI-like N-terminal domain-containing protein</fullName>
    </recommendedName>
</protein>
<name>A0A0M6XQX4_9RHOB</name>
<dbReference type="EMBL" id="CXPG01000020">
    <property type="protein sequence ID" value="CTQ33556.1"/>
    <property type="molecule type" value="Genomic_DNA"/>
</dbReference>
<keyword evidence="4" id="KW-1185">Reference proteome</keyword>
<proteinExistence type="predicted"/>
<dbReference type="PANTHER" id="PTHR39176:SF1">
    <property type="entry name" value="PERIPLASMIC PROTEIN"/>
    <property type="match status" value="1"/>
</dbReference>
<dbReference type="InterPro" id="IPR009739">
    <property type="entry name" value="LprI-like_N"/>
</dbReference>
<dbReference type="STRING" id="282197.SAMN04488517_102385"/>
<evidence type="ECO:0000259" key="2">
    <source>
        <dbReference type="Pfam" id="PF07007"/>
    </source>
</evidence>
<dbReference type="Proteomes" id="UP000048908">
    <property type="component" value="Unassembled WGS sequence"/>
</dbReference>
<feature type="chain" id="PRO_5005807081" description="Lysozyme inhibitor LprI-like N-terminal domain-containing protein" evidence="1">
    <location>
        <begin position="21"/>
        <end position="170"/>
    </location>
</feature>
<evidence type="ECO:0000313" key="4">
    <source>
        <dbReference type="Proteomes" id="UP000048908"/>
    </source>
</evidence>
<feature type="signal peptide" evidence="1">
    <location>
        <begin position="1"/>
        <end position="20"/>
    </location>
</feature>
<dbReference type="Pfam" id="PF07007">
    <property type="entry name" value="LprI"/>
    <property type="match status" value="1"/>
</dbReference>
<dbReference type="PANTHER" id="PTHR39176">
    <property type="entry name" value="PERIPLASMIC PROTEIN-RELATED"/>
    <property type="match status" value="1"/>
</dbReference>
<evidence type="ECO:0000313" key="3">
    <source>
        <dbReference type="EMBL" id="CTQ33556.1"/>
    </source>
</evidence>
<organism evidence="3 4">
    <name type="scientific">Jannaschia rubra</name>
    <dbReference type="NCBI Taxonomy" id="282197"/>
    <lineage>
        <taxon>Bacteria</taxon>
        <taxon>Pseudomonadati</taxon>
        <taxon>Pseudomonadota</taxon>
        <taxon>Alphaproteobacteria</taxon>
        <taxon>Rhodobacterales</taxon>
        <taxon>Roseobacteraceae</taxon>
        <taxon>Jannaschia</taxon>
    </lineage>
</organism>
<keyword evidence="1" id="KW-0732">Signal</keyword>
<sequence>MRWPRFTLLMAAFAATPAMAQQPVFDAASVRACFEGAADPAAPCIGEAATACMEASDNGYTTMGMAECTNLETAEWDRLLNIEYRRLRDQWEALDVEAAGTSIGAGIDRSDALRDAQRAWIAFRDADCAARYAQYQDGTIRTTIATGCHLSHTARRTLELAAMGRGLDGE</sequence>
<dbReference type="RefSeq" id="WP_055682951.1">
    <property type="nucleotide sequence ID" value="NZ_CXPG01000020.1"/>
</dbReference>
<evidence type="ECO:0000256" key="1">
    <source>
        <dbReference type="SAM" id="SignalP"/>
    </source>
</evidence>
<dbReference type="AlphaFoldDB" id="A0A0M6XQX4"/>
<gene>
    <name evidence="3" type="ORF">JAN5088_02338</name>
</gene>
<reference evidence="3 4" key="1">
    <citation type="submission" date="2015-07" db="EMBL/GenBank/DDBJ databases">
        <authorList>
            <person name="Noorani M."/>
        </authorList>
    </citation>
    <scope>NUCLEOTIDE SEQUENCE [LARGE SCALE GENOMIC DNA]</scope>
    <source>
        <strain evidence="3 4">CECT 5088</strain>
    </source>
</reference>
<dbReference type="OrthoDB" id="7340239at2"/>
<accession>A0A0M6XQX4</accession>